<dbReference type="Gene3D" id="3.40.50.2300">
    <property type="match status" value="2"/>
</dbReference>
<dbReference type="SUPFAM" id="SSF53822">
    <property type="entry name" value="Periplasmic binding protein-like I"/>
    <property type="match status" value="1"/>
</dbReference>
<dbReference type="GO" id="GO:0006865">
    <property type="term" value="P:amino acid transport"/>
    <property type="evidence" value="ECO:0007669"/>
    <property type="project" value="UniProtKB-KW"/>
</dbReference>
<dbReference type="OrthoDB" id="7973057at2"/>
<feature type="signal peptide" evidence="4">
    <location>
        <begin position="1"/>
        <end position="24"/>
    </location>
</feature>
<dbReference type="InterPro" id="IPR051010">
    <property type="entry name" value="BCAA_transport"/>
</dbReference>
<protein>
    <submittedName>
        <fullName evidence="6">ABC transporter permease</fullName>
    </submittedName>
</protein>
<evidence type="ECO:0000259" key="5">
    <source>
        <dbReference type="Pfam" id="PF13458"/>
    </source>
</evidence>
<evidence type="ECO:0000256" key="2">
    <source>
        <dbReference type="ARBA" id="ARBA00022729"/>
    </source>
</evidence>
<dbReference type="CDD" id="cd06327">
    <property type="entry name" value="PBP1_SBP-like"/>
    <property type="match status" value="1"/>
</dbReference>
<keyword evidence="3" id="KW-0029">Amino-acid transport</keyword>
<keyword evidence="3" id="KW-0813">Transport</keyword>
<evidence type="ECO:0000313" key="6">
    <source>
        <dbReference type="EMBL" id="KMO29131.1"/>
    </source>
</evidence>
<reference evidence="6 7" key="1">
    <citation type="submission" date="2015-03" db="EMBL/GenBank/DDBJ databases">
        <title>Genome sequencing of Methylobacterium aquaticum DSM16371 type strain.</title>
        <authorList>
            <person name="Chaudhry V."/>
            <person name="Patil P.B."/>
        </authorList>
    </citation>
    <scope>NUCLEOTIDE SEQUENCE [LARGE SCALE GENOMIC DNA]</scope>
    <source>
        <strain evidence="6 7">DSM 16371</strain>
    </source>
</reference>
<comment type="similarity">
    <text evidence="1">Belongs to the leucine-binding protein family.</text>
</comment>
<dbReference type="RefSeq" id="WP_048466563.1">
    <property type="nucleotide sequence ID" value="NZ_JBNTQU010000015.1"/>
</dbReference>
<evidence type="ECO:0000256" key="3">
    <source>
        <dbReference type="ARBA" id="ARBA00022970"/>
    </source>
</evidence>
<proteinExistence type="inferred from homology"/>
<dbReference type="PANTHER" id="PTHR30483">
    <property type="entry name" value="LEUCINE-SPECIFIC-BINDING PROTEIN"/>
    <property type="match status" value="1"/>
</dbReference>
<accession>A0A0J6USM2</accession>
<organism evidence="6 7">
    <name type="scientific">Methylobacterium aquaticum</name>
    <dbReference type="NCBI Taxonomy" id="270351"/>
    <lineage>
        <taxon>Bacteria</taxon>
        <taxon>Pseudomonadati</taxon>
        <taxon>Pseudomonadota</taxon>
        <taxon>Alphaproteobacteria</taxon>
        <taxon>Hyphomicrobiales</taxon>
        <taxon>Methylobacteriaceae</taxon>
        <taxon>Methylobacterium</taxon>
    </lineage>
</organism>
<evidence type="ECO:0000256" key="4">
    <source>
        <dbReference type="SAM" id="SignalP"/>
    </source>
</evidence>
<dbReference type="AlphaFoldDB" id="A0A0J6USM2"/>
<dbReference type="PATRIC" id="fig|270351.6.peg.3137"/>
<sequence length="401" mass="43166">MRRHRYLAAALAALVMVEAGPASARIEKPLVKIGILNDMSGPYADLGGPGSVAAARLAVEDEGGAVNGVPVEILSADHQNKADVGSAIARRWIDQDGVDVIADVPVSSVALAVQEIGRQAKRLTLMQGTSSDLTGKACSPYSTAWQDDTYAYSKATSQAVVAAGGKSWFFISADYAFGHALERDAGKFIADAGGKVVGAVRHPLNVGDMSSFLLQAQGSKADVVAFANGGADLMTSIKQANEFGLVGDGQKIVAFLLYLTDVHTLGLAVTKGLLLSEGFYWNQDDVSRAWSKRYFERTKRMPTKQQASVYASVRHYLKALRLADTLDADTVAARMREIPVDYFGHKGSVRIDGRVVYPLTLYEVKAPAESRQAWDYFKPIREIDAKDAFRPMAEGGCSLVR</sequence>
<dbReference type="InterPro" id="IPR028081">
    <property type="entry name" value="Leu-bd"/>
</dbReference>
<keyword evidence="2 4" id="KW-0732">Signal</keyword>
<feature type="chain" id="PRO_5005282452" evidence="4">
    <location>
        <begin position="25"/>
        <end position="401"/>
    </location>
</feature>
<evidence type="ECO:0000313" key="7">
    <source>
        <dbReference type="Proteomes" id="UP000035929"/>
    </source>
</evidence>
<dbReference type="Pfam" id="PF13458">
    <property type="entry name" value="Peripla_BP_6"/>
    <property type="match status" value="1"/>
</dbReference>
<comment type="caution">
    <text evidence="6">The sequence shown here is derived from an EMBL/GenBank/DDBJ whole genome shotgun (WGS) entry which is preliminary data.</text>
</comment>
<evidence type="ECO:0000256" key="1">
    <source>
        <dbReference type="ARBA" id="ARBA00010062"/>
    </source>
</evidence>
<dbReference type="Proteomes" id="UP000035929">
    <property type="component" value="Unassembled WGS sequence"/>
</dbReference>
<name>A0A0J6USM2_9HYPH</name>
<dbReference type="InterPro" id="IPR028082">
    <property type="entry name" value="Peripla_BP_I"/>
</dbReference>
<dbReference type="PANTHER" id="PTHR30483:SF6">
    <property type="entry name" value="PERIPLASMIC BINDING PROTEIN OF ABC TRANSPORTER FOR NATURAL AMINO ACIDS"/>
    <property type="match status" value="1"/>
</dbReference>
<gene>
    <name evidence="6" type="ORF">VP06_25315</name>
</gene>
<feature type="domain" description="Leucine-binding protein" evidence="5">
    <location>
        <begin position="31"/>
        <end position="365"/>
    </location>
</feature>
<dbReference type="EMBL" id="LABX01000214">
    <property type="protein sequence ID" value="KMO29131.1"/>
    <property type="molecule type" value="Genomic_DNA"/>
</dbReference>